<feature type="transmembrane region" description="Helical" evidence="1">
    <location>
        <begin position="39"/>
        <end position="60"/>
    </location>
</feature>
<dbReference type="STRING" id="888061.AXF15_09050"/>
<name>A0A0X8JQT9_9BACT</name>
<dbReference type="AlphaFoldDB" id="A0A0X8JQT9"/>
<protein>
    <submittedName>
        <fullName evidence="2">Uncharacterized protein</fullName>
    </submittedName>
</protein>
<keyword evidence="1" id="KW-0812">Transmembrane</keyword>
<feature type="transmembrane region" description="Helical" evidence="1">
    <location>
        <begin position="12"/>
        <end position="33"/>
    </location>
</feature>
<keyword evidence="3" id="KW-1185">Reference proteome</keyword>
<dbReference type="RefSeq" id="WP_066606314.1">
    <property type="nucleotide sequence ID" value="NZ_CP014230.1"/>
</dbReference>
<keyword evidence="1" id="KW-1133">Transmembrane helix</keyword>
<accession>A0A0X8JQT9</accession>
<evidence type="ECO:0000313" key="2">
    <source>
        <dbReference type="EMBL" id="AMD93234.1"/>
    </source>
</evidence>
<evidence type="ECO:0000313" key="3">
    <source>
        <dbReference type="Proteomes" id="UP000063964"/>
    </source>
</evidence>
<dbReference type="Proteomes" id="UP000063964">
    <property type="component" value="Chromosome"/>
</dbReference>
<reference evidence="3" key="1">
    <citation type="submission" date="2016-02" db="EMBL/GenBank/DDBJ databases">
        <authorList>
            <person name="Holder M.E."/>
            <person name="Ajami N.J."/>
            <person name="Petrosino J.F."/>
        </authorList>
    </citation>
    <scope>NUCLEOTIDE SEQUENCE [LARGE SCALE GENOMIC DNA]</scope>
    <source>
        <strain evidence="3">DSM 12838</strain>
    </source>
</reference>
<dbReference type="KEGG" id="doa:AXF15_09050"/>
<proteinExistence type="predicted"/>
<feature type="transmembrane region" description="Helical" evidence="1">
    <location>
        <begin position="99"/>
        <end position="116"/>
    </location>
</feature>
<evidence type="ECO:0000256" key="1">
    <source>
        <dbReference type="SAM" id="Phobius"/>
    </source>
</evidence>
<organism evidence="2 3">
    <name type="scientific">Desulfomicrobium orale DSM 12838</name>
    <dbReference type="NCBI Taxonomy" id="888061"/>
    <lineage>
        <taxon>Bacteria</taxon>
        <taxon>Pseudomonadati</taxon>
        <taxon>Thermodesulfobacteriota</taxon>
        <taxon>Desulfovibrionia</taxon>
        <taxon>Desulfovibrionales</taxon>
        <taxon>Desulfomicrobiaceae</taxon>
        <taxon>Desulfomicrobium</taxon>
    </lineage>
</organism>
<sequence>MKGNLRSILSRKLSWLLAASSAIMGLGLCLNMYESRIAVWPNAVFASLSLLCAYLLGIGWRPLKRALALFMVLAAVLLFAGAVIGILPGMDAGIVEYQLAAVFPVGMFLLAAAYLLDYRKKDGTEKADGGDHG</sequence>
<keyword evidence="1" id="KW-0472">Membrane</keyword>
<feature type="transmembrane region" description="Helical" evidence="1">
    <location>
        <begin position="67"/>
        <end position="87"/>
    </location>
</feature>
<gene>
    <name evidence="2" type="ORF">AXF15_09050</name>
</gene>
<dbReference type="EMBL" id="CP014230">
    <property type="protein sequence ID" value="AMD93234.1"/>
    <property type="molecule type" value="Genomic_DNA"/>
</dbReference>